<evidence type="ECO:0000256" key="1">
    <source>
        <dbReference type="SAM" id="MobiDB-lite"/>
    </source>
</evidence>
<feature type="compositionally biased region" description="Basic and acidic residues" evidence="1">
    <location>
        <begin position="11"/>
        <end position="31"/>
    </location>
</feature>
<proteinExistence type="predicted"/>
<keyword evidence="3" id="KW-1185">Reference proteome</keyword>
<organism evidence="2 3">
    <name type="scientific">Panicum virgatum</name>
    <name type="common">Blackwell switchgrass</name>
    <dbReference type="NCBI Taxonomy" id="38727"/>
    <lineage>
        <taxon>Eukaryota</taxon>
        <taxon>Viridiplantae</taxon>
        <taxon>Streptophyta</taxon>
        <taxon>Embryophyta</taxon>
        <taxon>Tracheophyta</taxon>
        <taxon>Spermatophyta</taxon>
        <taxon>Magnoliopsida</taxon>
        <taxon>Liliopsida</taxon>
        <taxon>Poales</taxon>
        <taxon>Poaceae</taxon>
        <taxon>PACMAD clade</taxon>
        <taxon>Panicoideae</taxon>
        <taxon>Panicodae</taxon>
        <taxon>Paniceae</taxon>
        <taxon>Panicinae</taxon>
        <taxon>Panicum</taxon>
        <taxon>Panicum sect. Hiantes</taxon>
    </lineage>
</organism>
<reference evidence="2" key="1">
    <citation type="submission" date="2020-05" db="EMBL/GenBank/DDBJ databases">
        <title>WGS assembly of Panicum virgatum.</title>
        <authorList>
            <person name="Lovell J.T."/>
            <person name="Jenkins J."/>
            <person name="Shu S."/>
            <person name="Juenger T.E."/>
            <person name="Schmutz J."/>
        </authorList>
    </citation>
    <scope>NUCLEOTIDE SEQUENCE</scope>
    <source>
        <strain evidence="2">AP13</strain>
    </source>
</reference>
<name>A0A8T0TCW0_PANVG</name>
<feature type="region of interest" description="Disordered" evidence="1">
    <location>
        <begin position="1"/>
        <end position="66"/>
    </location>
</feature>
<gene>
    <name evidence="2" type="ORF">PVAP13_4NG248600</name>
</gene>
<feature type="compositionally biased region" description="Polar residues" evidence="1">
    <location>
        <begin position="43"/>
        <end position="53"/>
    </location>
</feature>
<dbReference type="AlphaFoldDB" id="A0A8T0TCW0"/>
<protein>
    <submittedName>
        <fullName evidence="2">Uncharacterized protein</fullName>
    </submittedName>
</protein>
<evidence type="ECO:0000313" key="3">
    <source>
        <dbReference type="Proteomes" id="UP000823388"/>
    </source>
</evidence>
<evidence type="ECO:0000313" key="2">
    <source>
        <dbReference type="EMBL" id="KAG2607458.1"/>
    </source>
</evidence>
<comment type="caution">
    <text evidence="2">The sequence shown here is derived from an EMBL/GenBank/DDBJ whole genome shotgun (WGS) entry which is preliminary data.</text>
</comment>
<dbReference type="EMBL" id="CM029044">
    <property type="protein sequence ID" value="KAG2607458.1"/>
    <property type="molecule type" value="Genomic_DNA"/>
</dbReference>
<sequence length="111" mass="12654">MAGIMVIVGDGPKHHGSSDLKDSKLERKFGEEPAWEDNARRQMVQSETPQNMEHASMVRSPAQKRRMIPWMQQVPVKLPRHNLAQALSGFPWRLLSPSSHWRTQISMAVSL</sequence>
<accession>A0A8T0TCW0</accession>
<dbReference type="Proteomes" id="UP000823388">
    <property type="component" value="Chromosome 4N"/>
</dbReference>